<dbReference type="Pfam" id="PF03466">
    <property type="entry name" value="LysR_substrate"/>
    <property type="match status" value="1"/>
</dbReference>
<dbReference type="AlphaFoldDB" id="A0A4Q0YUB3"/>
<accession>A0A4Q0YUB3</accession>
<name>A0A4Q0YUB3_9GAMM</name>
<keyword evidence="3" id="KW-1185">Reference proteome</keyword>
<dbReference type="EMBL" id="PEIB01000001">
    <property type="protein sequence ID" value="RXJ74892.1"/>
    <property type="molecule type" value="Genomic_DNA"/>
</dbReference>
<reference evidence="2 3" key="1">
    <citation type="submission" date="2017-10" db="EMBL/GenBank/DDBJ databases">
        <title>Nyctiphanis sp. nov., isolated from the stomach of the euphausiid Nyctiphanes simplex (Hansen, 1911) in the Gulf of California.</title>
        <authorList>
            <person name="Gomez-Gil B."/>
            <person name="Aguilar-Mendez M."/>
            <person name="Lopez-Cortes A."/>
            <person name="Gomez-Gutierrez J."/>
            <person name="Roque A."/>
            <person name="Lang E."/>
            <person name="Gonzalez-Castillo A."/>
        </authorList>
    </citation>
    <scope>NUCLEOTIDE SEQUENCE [LARGE SCALE GENOMIC DNA]</scope>
    <source>
        <strain evidence="2 3">CAIM 600</strain>
    </source>
</reference>
<dbReference type="InterPro" id="IPR005119">
    <property type="entry name" value="LysR_subst-bd"/>
</dbReference>
<feature type="domain" description="LysR substrate-binding" evidence="1">
    <location>
        <begin position="16"/>
        <end position="89"/>
    </location>
</feature>
<protein>
    <recommendedName>
        <fullName evidence="1">LysR substrate-binding domain-containing protein</fullName>
    </recommendedName>
</protein>
<evidence type="ECO:0000259" key="1">
    <source>
        <dbReference type="Pfam" id="PF03466"/>
    </source>
</evidence>
<dbReference type="SUPFAM" id="SSF53850">
    <property type="entry name" value="Periplasmic binding protein-like II"/>
    <property type="match status" value="1"/>
</dbReference>
<evidence type="ECO:0000313" key="2">
    <source>
        <dbReference type="EMBL" id="RXJ74892.1"/>
    </source>
</evidence>
<comment type="caution">
    <text evidence="2">The sequence shown here is derived from an EMBL/GenBank/DDBJ whole genome shotgun (WGS) entry which is preliminary data.</text>
</comment>
<proteinExistence type="predicted"/>
<dbReference type="Proteomes" id="UP000290287">
    <property type="component" value="Unassembled WGS sequence"/>
</dbReference>
<gene>
    <name evidence="2" type="ORF">CS022_01445</name>
</gene>
<dbReference type="Gene3D" id="3.40.190.290">
    <property type="match status" value="1"/>
</dbReference>
<organism evidence="2 3">
    <name type="scientific">Veronia nyctiphanis</name>
    <dbReference type="NCBI Taxonomy" id="1278244"/>
    <lineage>
        <taxon>Bacteria</taxon>
        <taxon>Pseudomonadati</taxon>
        <taxon>Pseudomonadota</taxon>
        <taxon>Gammaproteobacteria</taxon>
        <taxon>Vibrionales</taxon>
        <taxon>Vibrionaceae</taxon>
        <taxon>Veronia</taxon>
    </lineage>
</organism>
<evidence type="ECO:0000313" key="3">
    <source>
        <dbReference type="Proteomes" id="UP000290287"/>
    </source>
</evidence>
<sequence>MRSAAELGISVTADDFHWRTDSLETQITLLRAGAGVGVMHICLAERDRELVQVWDSVPIPPLDVWLVCHRDSWKNARIRALINFLSSRLRADLQ</sequence>